<evidence type="ECO:0000313" key="2">
    <source>
        <dbReference type="Proteomes" id="UP000735302"/>
    </source>
</evidence>
<name>A0AAV3XXR8_9GAST</name>
<keyword evidence="2" id="KW-1185">Reference proteome</keyword>
<dbReference type="EMBL" id="BLXT01000208">
    <property type="protein sequence ID" value="GFN75042.1"/>
    <property type="molecule type" value="Genomic_DNA"/>
</dbReference>
<evidence type="ECO:0000313" key="1">
    <source>
        <dbReference type="EMBL" id="GFN75042.1"/>
    </source>
</evidence>
<organism evidence="1 2">
    <name type="scientific">Plakobranchus ocellatus</name>
    <dbReference type="NCBI Taxonomy" id="259542"/>
    <lineage>
        <taxon>Eukaryota</taxon>
        <taxon>Metazoa</taxon>
        <taxon>Spiralia</taxon>
        <taxon>Lophotrochozoa</taxon>
        <taxon>Mollusca</taxon>
        <taxon>Gastropoda</taxon>
        <taxon>Heterobranchia</taxon>
        <taxon>Euthyneura</taxon>
        <taxon>Panpulmonata</taxon>
        <taxon>Sacoglossa</taxon>
        <taxon>Placobranchoidea</taxon>
        <taxon>Plakobranchidae</taxon>
        <taxon>Plakobranchus</taxon>
    </lineage>
</organism>
<evidence type="ECO:0008006" key="3">
    <source>
        <dbReference type="Google" id="ProtNLM"/>
    </source>
</evidence>
<dbReference type="AlphaFoldDB" id="A0AAV3XXR8"/>
<comment type="caution">
    <text evidence="1">The sequence shown here is derived from an EMBL/GenBank/DDBJ whole genome shotgun (WGS) entry which is preliminary data.</text>
</comment>
<sequence>MTSDFQAPCQARATTKRSLEIARQVYYPLCHQCLQLKKRTQPSIISHEKQTATTLPYVHLWPKLPQILPYVQLLPTLPQILANLFTMDKNLENLLRSFIAFFRNNLKDGVSQTGPLINREQSNYRADLLSLGIFSFLKPFCTYEWVFVLFLR</sequence>
<proteinExistence type="predicted"/>
<protein>
    <recommendedName>
        <fullName evidence="3">MRG domain-containing protein</fullName>
    </recommendedName>
</protein>
<gene>
    <name evidence="1" type="ORF">PoB_000154800</name>
</gene>
<dbReference type="Proteomes" id="UP000735302">
    <property type="component" value="Unassembled WGS sequence"/>
</dbReference>
<accession>A0AAV3XXR8</accession>
<reference evidence="1 2" key="1">
    <citation type="journal article" date="2021" name="Elife">
        <title>Chloroplast acquisition without the gene transfer in kleptoplastic sea slugs, Plakobranchus ocellatus.</title>
        <authorList>
            <person name="Maeda T."/>
            <person name="Takahashi S."/>
            <person name="Yoshida T."/>
            <person name="Shimamura S."/>
            <person name="Takaki Y."/>
            <person name="Nagai Y."/>
            <person name="Toyoda A."/>
            <person name="Suzuki Y."/>
            <person name="Arimoto A."/>
            <person name="Ishii H."/>
            <person name="Satoh N."/>
            <person name="Nishiyama T."/>
            <person name="Hasebe M."/>
            <person name="Maruyama T."/>
            <person name="Minagawa J."/>
            <person name="Obokata J."/>
            <person name="Shigenobu S."/>
        </authorList>
    </citation>
    <scope>NUCLEOTIDE SEQUENCE [LARGE SCALE GENOMIC DNA]</scope>
</reference>